<evidence type="ECO:0000256" key="3">
    <source>
        <dbReference type="ARBA" id="ARBA00022475"/>
    </source>
</evidence>
<feature type="non-terminal residue" evidence="13">
    <location>
        <position position="263"/>
    </location>
</feature>
<evidence type="ECO:0000256" key="4">
    <source>
        <dbReference type="ARBA" id="ARBA00022622"/>
    </source>
</evidence>
<dbReference type="PANTHER" id="PTHR10822:SF30">
    <property type="entry name" value="DALLY-LIKE, ISOFORM A"/>
    <property type="match status" value="1"/>
</dbReference>
<dbReference type="AlphaFoldDB" id="A0A6H5H5S1"/>
<reference evidence="13 14" key="1">
    <citation type="submission" date="2020-02" db="EMBL/GenBank/DDBJ databases">
        <authorList>
            <person name="Ferguson B K."/>
        </authorList>
    </citation>
    <scope>NUCLEOTIDE SEQUENCE [LARGE SCALE GENOMIC DNA]</scope>
</reference>
<dbReference type="PANTHER" id="PTHR10822">
    <property type="entry name" value="GLYPICAN"/>
    <property type="match status" value="1"/>
</dbReference>
<evidence type="ECO:0000313" key="14">
    <source>
        <dbReference type="Proteomes" id="UP000479000"/>
    </source>
</evidence>
<comment type="function">
    <text evidence="12">Cell surface proteoglycan.</text>
</comment>
<dbReference type="Proteomes" id="UP000479000">
    <property type="component" value="Unassembled WGS sequence"/>
</dbReference>
<dbReference type="GO" id="GO:0009966">
    <property type="term" value="P:regulation of signal transduction"/>
    <property type="evidence" value="ECO:0007669"/>
    <property type="project" value="InterPro"/>
</dbReference>
<comment type="similarity">
    <text evidence="2 11">Belongs to the glypican family.</text>
</comment>
<evidence type="ECO:0000256" key="5">
    <source>
        <dbReference type="ARBA" id="ARBA00022729"/>
    </source>
</evidence>
<keyword evidence="6 12" id="KW-0654">Proteoglycan</keyword>
<evidence type="ECO:0000313" key="13">
    <source>
        <dbReference type="EMBL" id="CAB0010817.1"/>
    </source>
</evidence>
<proteinExistence type="inferred from homology"/>
<dbReference type="EMBL" id="CADCXU010023302">
    <property type="protein sequence ID" value="CAB0010817.1"/>
    <property type="molecule type" value="Genomic_DNA"/>
</dbReference>
<evidence type="ECO:0000256" key="9">
    <source>
        <dbReference type="ARBA" id="ARBA00023207"/>
    </source>
</evidence>
<evidence type="ECO:0000256" key="6">
    <source>
        <dbReference type="ARBA" id="ARBA00022974"/>
    </source>
</evidence>
<evidence type="ECO:0000256" key="12">
    <source>
        <dbReference type="RuleBase" id="RU003519"/>
    </source>
</evidence>
<organism evidence="13 14">
    <name type="scientific">Nesidiocoris tenuis</name>
    <dbReference type="NCBI Taxonomy" id="355587"/>
    <lineage>
        <taxon>Eukaryota</taxon>
        <taxon>Metazoa</taxon>
        <taxon>Ecdysozoa</taxon>
        <taxon>Arthropoda</taxon>
        <taxon>Hexapoda</taxon>
        <taxon>Insecta</taxon>
        <taxon>Pterygota</taxon>
        <taxon>Neoptera</taxon>
        <taxon>Paraneoptera</taxon>
        <taxon>Hemiptera</taxon>
        <taxon>Heteroptera</taxon>
        <taxon>Panheteroptera</taxon>
        <taxon>Cimicomorpha</taxon>
        <taxon>Miridae</taxon>
        <taxon>Dicyphina</taxon>
        <taxon>Nesidiocoris</taxon>
    </lineage>
</organism>
<keyword evidence="3" id="KW-1003">Cell membrane</keyword>
<evidence type="ECO:0000256" key="7">
    <source>
        <dbReference type="ARBA" id="ARBA00023136"/>
    </source>
</evidence>
<keyword evidence="4 12" id="KW-0336">GPI-anchor</keyword>
<sequence length="263" mass="29592">MAGVSFLLDRCFEGLVLVFASVYHSLQICPFPLKGFCEGDRHHPGDLFPQLSSPSHCKKGETWRCIPNHGTISLIQKLKPPDHKCLPSTHVHRMVVKRLFGASLTHPSVAMSTTKTKTCRHRMSYACCIGNSNGDDRLVCENFKIFRRGRQWVEKVVALVIGPEPTTVAFPHLDPTGYEESQFEGGVLTVCGEGPCCTEAMQKQLSYQSKRQFDAGLRSELDTLANVLLSRAIKFDVIFKEMMTKAKTDFHTMFKKTYGIIYE</sequence>
<dbReference type="GO" id="GO:1905475">
    <property type="term" value="P:regulation of protein localization to membrane"/>
    <property type="evidence" value="ECO:0007669"/>
    <property type="project" value="TreeGrafter"/>
</dbReference>
<keyword evidence="10 12" id="KW-0449">Lipoprotein</keyword>
<name>A0A6H5H5S1_9HEMI</name>
<evidence type="ECO:0000256" key="8">
    <source>
        <dbReference type="ARBA" id="ARBA00023180"/>
    </source>
</evidence>
<dbReference type="Pfam" id="PF01153">
    <property type="entry name" value="Glypican"/>
    <property type="match status" value="1"/>
</dbReference>
<evidence type="ECO:0000256" key="2">
    <source>
        <dbReference type="ARBA" id="ARBA00010260"/>
    </source>
</evidence>
<dbReference type="OrthoDB" id="7298417at2759"/>
<dbReference type="GO" id="GO:0045202">
    <property type="term" value="C:synapse"/>
    <property type="evidence" value="ECO:0007669"/>
    <property type="project" value="TreeGrafter"/>
</dbReference>
<evidence type="ECO:0000256" key="11">
    <source>
        <dbReference type="RuleBase" id="RU003518"/>
    </source>
</evidence>
<gene>
    <name evidence="13" type="ORF">NTEN_LOCUS15815</name>
</gene>
<dbReference type="GO" id="GO:0005576">
    <property type="term" value="C:extracellular region"/>
    <property type="evidence" value="ECO:0007669"/>
    <property type="project" value="TreeGrafter"/>
</dbReference>
<keyword evidence="14" id="KW-1185">Reference proteome</keyword>
<evidence type="ECO:0000256" key="10">
    <source>
        <dbReference type="ARBA" id="ARBA00023288"/>
    </source>
</evidence>
<dbReference type="InterPro" id="IPR001863">
    <property type="entry name" value="Glypican"/>
</dbReference>
<feature type="non-terminal residue" evidence="13">
    <location>
        <position position="1"/>
    </location>
</feature>
<keyword evidence="7 12" id="KW-0472">Membrane</keyword>
<dbReference type="GO" id="GO:0098552">
    <property type="term" value="C:side of membrane"/>
    <property type="evidence" value="ECO:0007669"/>
    <property type="project" value="UniProtKB-KW"/>
</dbReference>
<comment type="subcellular location">
    <subcellularLocation>
        <location evidence="1 12">Cell membrane</location>
        <topology evidence="1 12">Lipid-anchor</topology>
        <topology evidence="1 12">GPI-anchor</topology>
    </subcellularLocation>
</comment>
<keyword evidence="5" id="KW-0732">Signal</keyword>
<evidence type="ECO:0000256" key="1">
    <source>
        <dbReference type="ARBA" id="ARBA00004609"/>
    </source>
</evidence>
<dbReference type="GO" id="GO:0009986">
    <property type="term" value="C:cell surface"/>
    <property type="evidence" value="ECO:0007669"/>
    <property type="project" value="TreeGrafter"/>
</dbReference>
<protein>
    <submittedName>
        <fullName evidence="13">Uncharacterized protein</fullName>
    </submittedName>
</protein>
<keyword evidence="9 12" id="KW-0357">Heparan sulfate</keyword>
<accession>A0A6H5H5S1</accession>
<dbReference type="GO" id="GO:0016477">
    <property type="term" value="P:cell migration"/>
    <property type="evidence" value="ECO:0007669"/>
    <property type="project" value="TreeGrafter"/>
</dbReference>
<dbReference type="GO" id="GO:0005886">
    <property type="term" value="C:plasma membrane"/>
    <property type="evidence" value="ECO:0007669"/>
    <property type="project" value="UniProtKB-SubCell"/>
</dbReference>
<keyword evidence="8" id="KW-0325">Glycoprotein</keyword>